<protein>
    <submittedName>
        <fullName evidence="1">Uncharacterized protein</fullName>
    </submittedName>
</protein>
<evidence type="ECO:0000313" key="2">
    <source>
        <dbReference type="Proteomes" id="UP000651050"/>
    </source>
</evidence>
<comment type="caution">
    <text evidence="1">The sequence shown here is derived from an EMBL/GenBank/DDBJ whole genome shotgun (WGS) entry which is preliminary data.</text>
</comment>
<dbReference type="EMBL" id="JADWYS010000001">
    <property type="protein sequence ID" value="MBG9388657.1"/>
    <property type="molecule type" value="Genomic_DNA"/>
</dbReference>
<name>A0A931H546_9BURK</name>
<dbReference type="RefSeq" id="WP_196986507.1">
    <property type="nucleotide sequence ID" value="NZ_JADWYS010000001.1"/>
</dbReference>
<keyword evidence="2" id="KW-1185">Reference proteome</keyword>
<dbReference type="AlphaFoldDB" id="A0A931H546"/>
<sequence>MLTKNISEVVSSLKAMAVDARASTATGAEWADTVPASDVLRDHQLREARTHRAYLPTQPAPLSVR</sequence>
<dbReference type="Proteomes" id="UP000651050">
    <property type="component" value="Unassembled WGS sequence"/>
</dbReference>
<evidence type="ECO:0000313" key="1">
    <source>
        <dbReference type="EMBL" id="MBG9388657.1"/>
    </source>
</evidence>
<organism evidence="1 2">
    <name type="scientific">Caenimonas aquaedulcis</name>
    <dbReference type="NCBI Taxonomy" id="2793270"/>
    <lineage>
        <taxon>Bacteria</taxon>
        <taxon>Pseudomonadati</taxon>
        <taxon>Pseudomonadota</taxon>
        <taxon>Betaproteobacteria</taxon>
        <taxon>Burkholderiales</taxon>
        <taxon>Comamonadaceae</taxon>
        <taxon>Caenimonas</taxon>
    </lineage>
</organism>
<accession>A0A931H546</accession>
<proteinExistence type="predicted"/>
<reference evidence="1" key="1">
    <citation type="submission" date="2020-11" db="EMBL/GenBank/DDBJ databases">
        <title>Bacterial whole genome sequence for Caenimonas sp. DR4.4.</title>
        <authorList>
            <person name="Le V."/>
            <person name="Ko S.-R."/>
            <person name="Ahn C.-Y."/>
            <person name="Oh H.-M."/>
        </authorList>
    </citation>
    <scope>NUCLEOTIDE SEQUENCE</scope>
    <source>
        <strain evidence="1">DR4.4</strain>
    </source>
</reference>
<gene>
    <name evidence="1" type="ORF">I5803_11550</name>
</gene>